<evidence type="ECO:0000313" key="1">
    <source>
        <dbReference type="EMBL" id="CAD7089344.1"/>
    </source>
</evidence>
<proteinExistence type="predicted"/>
<dbReference type="AlphaFoldDB" id="A0A7R8UY91"/>
<dbReference type="OrthoDB" id="188713at2759"/>
<dbReference type="Proteomes" id="UP000594454">
    <property type="component" value="Chromosome 4"/>
</dbReference>
<keyword evidence="2" id="KW-1185">Reference proteome</keyword>
<reference evidence="1 2" key="1">
    <citation type="submission" date="2020-11" db="EMBL/GenBank/DDBJ databases">
        <authorList>
            <person name="Wallbank WR R."/>
            <person name="Pardo Diaz C."/>
            <person name="Kozak K."/>
            <person name="Martin S."/>
            <person name="Jiggins C."/>
            <person name="Moest M."/>
            <person name="Warren A I."/>
            <person name="Generalovic N T."/>
            <person name="Byers J.R.P. K."/>
            <person name="Montejo-Kovacevich G."/>
            <person name="Yen C E."/>
        </authorList>
    </citation>
    <scope>NUCLEOTIDE SEQUENCE [LARGE SCALE GENOMIC DNA]</scope>
</reference>
<dbReference type="SUPFAM" id="SSF50978">
    <property type="entry name" value="WD40 repeat-like"/>
    <property type="match status" value="1"/>
</dbReference>
<organism evidence="1 2">
    <name type="scientific">Hermetia illucens</name>
    <name type="common">Black soldier fly</name>
    <dbReference type="NCBI Taxonomy" id="343691"/>
    <lineage>
        <taxon>Eukaryota</taxon>
        <taxon>Metazoa</taxon>
        <taxon>Ecdysozoa</taxon>
        <taxon>Arthropoda</taxon>
        <taxon>Hexapoda</taxon>
        <taxon>Insecta</taxon>
        <taxon>Pterygota</taxon>
        <taxon>Neoptera</taxon>
        <taxon>Endopterygota</taxon>
        <taxon>Diptera</taxon>
        <taxon>Brachycera</taxon>
        <taxon>Stratiomyomorpha</taxon>
        <taxon>Stratiomyidae</taxon>
        <taxon>Hermetiinae</taxon>
        <taxon>Hermetia</taxon>
    </lineage>
</organism>
<sequence>MKQDLQLIFQLTANQSEKVIPVEYKEQQCFLLHAYFHRNLVLHCMKLSPEGNIEPLKELVIYTEDVVLQVHTLNGSQFIVAMGSRVDIWDLDFQLSPVLVIPVSNPVSISSASFDDDDYLAIAAAGGSVELYRSSNGSMYTFIQSIEAKHIIDTKFSVIATSKDLLLYVLTADLRNPFSGYIYRGVLNFQKYLTPINFKPAKRFDLISMQEHGKYFISYQVDEEVQFLEAVVPRA</sequence>
<accession>A0A7R8UY91</accession>
<gene>
    <name evidence="1" type="ORF">HERILL_LOCUS11899</name>
</gene>
<name>A0A7R8UY91_HERIL</name>
<evidence type="ECO:0000313" key="2">
    <source>
        <dbReference type="Proteomes" id="UP000594454"/>
    </source>
</evidence>
<dbReference type="InParanoid" id="A0A7R8UY91"/>
<dbReference type="EMBL" id="LR899012">
    <property type="protein sequence ID" value="CAD7089344.1"/>
    <property type="molecule type" value="Genomic_DNA"/>
</dbReference>
<dbReference type="InterPro" id="IPR036322">
    <property type="entry name" value="WD40_repeat_dom_sf"/>
</dbReference>
<protein>
    <submittedName>
        <fullName evidence="1">Uncharacterized protein</fullName>
    </submittedName>
</protein>